<dbReference type="Proteomes" id="UP001165122">
    <property type="component" value="Unassembled WGS sequence"/>
</dbReference>
<gene>
    <name evidence="2" type="ORF">TrLO_g1813</name>
</gene>
<accession>A0A9W7EAC2</accession>
<feature type="region of interest" description="Disordered" evidence="1">
    <location>
        <begin position="1"/>
        <end position="38"/>
    </location>
</feature>
<dbReference type="EMBL" id="BRXW01000598">
    <property type="protein sequence ID" value="GMH68758.1"/>
    <property type="molecule type" value="Genomic_DNA"/>
</dbReference>
<evidence type="ECO:0000256" key="1">
    <source>
        <dbReference type="SAM" id="MobiDB-lite"/>
    </source>
</evidence>
<organism evidence="2 3">
    <name type="scientific">Triparma laevis f. longispina</name>
    <dbReference type="NCBI Taxonomy" id="1714387"/>
    <lineage>
        <taxon>Eukaryota</taxon>
        <taxon>Sar</taxon>
        <taxon>Stramenopiles</taxon>
        <taxon>Ochrophyta</taxon>
        <taxon>Bolidophyceae</taxon>
        <taxon>Parmales</taxon>
        <taxon>Triparmaceae</taxon>
        <taxon>Triparma</taxon>
    </lineage>
</organism>
<sequence length="278" mass="32245">MENSKPDLNSLNVSSLLSKINKNPSKPQTPTTQTTPDQAFWKLRLHGFSKSNKYHRVMGGEWGGGKKVEREMSDMERLGEERLDNGLSTLTRLKARLMHHKLLHASNNFSSTPLQMSLRYQNMKVSKSMDPKRLERFKNIWVKRMEDKAGSLEYLRDKERGVKEVRGPVEMLAEVLREQKELFKDELNFEDDEGEELGEWIPEGLAIEVLERIEESKRIRESIGWGGDLDVVDHEVDSEEINVPLDYMEAHERLIEETRELRRGVEQTLGRSQGLRSN</sequence>
<dbReference type="AlphaFoldDB" id="A0A9W7EAC2"/>
<name>A0A9W7EAC2_9STRA</name>
<feature type="compositionally biased region" description="Low complexity" evidence="1">
    <location>
        <begin position="8"/>
        <end position="38"/>
    </location>
</feature>
<proteinExistence type="predicted"/>
<protein>
    <submittedName>
        <fullName evidence="2">Uncharacterized protein</fullName>
    </submittedName>
</protein>
<dbReference type="OrthoDB" id="10494336at2759"/>
<reference evidence="3" key="1">
    <citation type="journal article" date="2023" name="Commun. Biol.">
        <title>Genome analysis of Parmales, the sister group of diatoms, reveals the evolutionary specialization of diatoms from phago-mixotrophs to photoautotrophs.</title>
        <authorList>
            <person name="Ban H."/>
            <person name="Sato S."/>
            <person name="Yoshikawa S."/>
            <person name="Yamada K."/>
            <person name="Nakamura Y."/>
            <person name="Ichinomiya M."/>
            <person name="Sato N."/>
            <person name="Blanc-Mathieu R."/>
            <person name="Endo H."/>
            <person name="Kuwata A."/>
            <person name="Ogata H."/>
        </authorList>
    </citation>
    <scope>NUCLEOTIDE SEQUENCE [LARGE SCALE GENOMIC DNA]</scope>
    <source>
        <strain evidence="3">NIES 3700</strain>
    </source>
</reference>
<evidence type="ECO:0000313" key="3">
    <source>
        <dbReference type="Proteomes" id="UP001165122"/>
    </source>
</evidence>
<keyword evidence="3" id="KW-1185">Reference proteome</keyword>
<comment type="caution">
    <text evidence="2">The sequence shown here is derived from an EMBL/GenBank/DDBJ whole genome shotgun (WGS) entry which is preliminary data.</text>
</comment>
<evidence type="ECO:0000313" key="2">
    <source>
        <dbReference type="EMBL" id="GMH68758.1"/>
    </source>
</evidence>